<dbReference type="Gene3D" id="3.40.50.1360">
    <property type="match status" value="1"/>
</dbReference>
<reference evidence="7 8" key="1">
    <citation type="submission" date="2018-11" db="EMBL/GenBank/DDBJ databases">
        <authorList>
            <person name="Criscuolo A."/>
        </authorList>
    </citation>
    <scope>NUCLEOTIDE SEQUENCE [LARGE SCALE GENOMIC DNA]</scope>
    <source>
        <strain evidence="7">ATB-66</strain>
    </source>
</reference>
<proteinExistence type="inferred from homology"/>
<gene>
    <name evidence="7" type="primary">cggR</name>
    <name evidence="7" type="ORF">FILTAD_01392</name>
</gene>
<comment type="similarity">
    <text evidence="1">Belongs to the SorC transcriptional regulatory family.</text>
</comment>
<dbReference type="Gene3D" id="1.10.10.10">
    <property type="entry name" value="Winged helix-like DNA-binding domain superfamily/Winged helix DNA-binding domain"/>
    <property type="match status" value="1"/>
</dbReference>
<keyword evidence="3" id="KW-0238">DNA-binding</keyword>
<accession>A0A3P5X6H2</accession>
<keyword evidence="2" id="KW-0805">Transcription regulation</keyword>
<dbReference type="SUPFAM" id="SSF46785">
    <property type="entry name" value="Winged helix' DNA-binding domain"/>
    <property type="match status" value="1"/>
</dbReference>
<protein>
    <submittedName>
        <fullName evidence="7">Central glycolytic genes regulator</fullName>
    </submittedName>
</protein>
<dbReference type="PANTHER" id="PTHR34294">
    <property type="entry name" value="TRANSCRIPTIONAL REGULATOR-RELATED"/>
    <property type="match status" value="1"/>
</dbReference>
<dbReference type="Pfam" id="PF21715">
    <property type="entry name" value="CggR_N"/>
    <property type="match status" value="1"/>
</dbReference>
<keyword evidence="4" id="KW-0804">Transcription</keyword>
<name>A0A3P5X6H2_9BACL</name>
<dbReference type="Pfam" id="PF04198">
    <property type="entry name" value="Sugar-bind"/>
    <property type="match status" value="1"/>
</dbReference>
<dbReference type="InterPro" id="IPR036388">
    <property type="entry name" value="WH-like_DNA-bd_sf"/>
</dbReference>
<dbReference type="OrthoDB" id="9793820at2"/>
<evidence type="ECO:0000256" key="2">
    <source>
        <dbReference type="ARBA" id="ARBA00023015"/>
    </source>
</evidence>
<dbReference type="EMBL" id="UXAV01000036">
    <property type="protein sequence ID" value="VDC25976.1"/>
    <property type="molecule type" value="Genomic_DNA"/>
</dbReference>
<organism evidence="7 8">
    <name type="scientific">Filibacter tadaridae</name>
    <dbReference type="NCBI Taxonomy" id="2483811"/>
    <lineage>
        <taxon>Bacteria</taxon>
        <taxon>Bacillati</taxon>
        <taxon>Bacillota</taxon>
        <taxon>Bacilli</taxon>
        <taxon>Bacillales</taxon>
        <taxon>Caryophanaceae</taxon>
        <taxon>Filibacter</taxon>
    </lineage>
</organism>
<dbReference type="InterPro" id="IPR048715">
    <property type="entry name" value="CggR_N"/>
</dbReference>
<dbReference type="GO" id="GO:0030246">
    <property type="term" value="F:carbohydrate binding"/>
    <property type="evidence" value="ECO:0007669"/>
    <property type="project" value="InterPro"/>
</dbReference>
<dbReference type="AlphaFoldDB" id="A0A3P5X6H2"/>
<dbReference type="Proteomes" id="UP000270468">
    <property type="component" value="Unassembled WGS sequence"/>
</dbReference>
<dbReference type="InterPro" id="IPR007324">
    <property type="entry name" value="Sugar-bd_dom_put"/>
</dbReference>
<evidence type="ECO:0000256" key="4">
    <source>
        <dbReference type="ARBA" id="ARBA00023163"/>
    </source>
</evidence>
<dbReference type="GO" id="GO:0003677">
    <property type="term" value="F:DNA binding"/>
    <property type="evidence" value="ECO:0007669"/>
    <property type="project" value="UniProtKB-KW"/>
</dbReference>
<dbReference type="InterPro" id="IPR037171">
    <property type="entry name" value="NagB/RpiA_transferase-like"/>
</dbReference>
<dbReference type="InterPro" id="IPR051054">
    <property type="entry name" value="SorC_transcr_regulators"/>
</dbReference>
<feature type="domain" description="CggR N-terminal DNA binding" evidence="6">
    <location>
        <begin position="18"/>
        <end position="88"/>
    </location>
</feature>
<evidence type="ECO:0000259" key="6">
    <source>
        <dbReference type="Pfam" id="PF21715"/>
    </source>
</evidence>
<dbReference type="PANTHER" id="PTHR34294:SF5">
    <property type="entry name" value="CENTRAL GLYCOLYTIC GENES REGULATOR"/>
    <property type="match status" value="1"/>
</dbReference>
<evidence type="ECO:0000256" key="3">
    <source>
        <dbReference type="ARBA" id="ARBA00023125"/>
    </source>
</evidence>
<evidence type="ECO:0000313" key="8">
    <source>
        <dbReference type="Proteomes" id="UP000270468"/>
    </source>
</evidence>
<sequence length="343" mass="37563">MNEMLDAQRKLVPEMMEIMQRRYRMLKYVKMAGPVGRRPLGEMASLTERETRTMMDSLKMQGLIHVAKEGASITSDGITVLHALEPMMDDWAGRKSIEKKLTELLGIKSVKVVSGNSDTDQTTKNSLGMEAANQFASEIGNGKVVAVTGGSTIASIPPFIEKSNDTKDVLFIAARGGVGKEIGSQANVIAASFAEKCEGKYSTFYYPDTLSEEAHEAFRKEPTVLEMLQLYETTDCVLHGIGNAQRMAAMRNASDNEQKVLQGEGAKGEAFGYYFNRAGKVVHRLRTVGIKMEHLQRIPLIISVAGGQSKAEAILSYMASAPKQTMLVTDEGAANEMLNLQKK</sequence>
<dbReference type="InterPro" id="IPR036390">
    <property type="entry name" value="WH_DNA-bd_sf"/>
</dbReference>
<feature type="domain" description="Sugar-binding" evidence="5">
    <location>
        <begin position="95"/>
        <end position="339"/>
    </location>
</feature>
<evidence type="ECO:0000259" key="5">
    <source>
        <dbReference type="Pfam" id="PF04198"/>
    </source>
</evidence>
<evidence type="ECO:0000313" key="7">
    <source>
        <dbReference type="EMBL" id="VDC25976.1"/>
    </source>
</evidence>
<evidence type="ECO:0000256" key="1">
    <source>
        <dbReference type="ARBA" id="ARBA00010466"/>
    </source>
</evidence>
<dbReference type="RefSeq" id="WP_124069773.1">
    <property type="nucleotide sequence ID" value="NZ_CBCRXF010000006.1"/>
</dbReference>
<keyword evidence="8" id="KW-1185">Reference proteome</keyword>
<dbReference type="SUPFAM" id="SSF100950">
    <property type="entry name" value="NagB/RpiA/CoA transferase-like"/>
    <property type="match status" value="1"/>
</dbReference>